<keyword evidence="5" id="KW-1185">Reference proteome</keyword>
<dbReference type="Pfam" id="PF04434">
    <property type="entry name" value="SWIM"/>
    <property type="match status" value="1"/>
</dbReference>
<dbReference type="GO" id="GO:0008270">
    <property type="term" value="F:zinc ion binding"/>
    <property type="evidence" value="ECO:0007669"/>
    <property type="project" value="UniProtKB-KW"/>
</dbReference>
<proteinExistence type="predicted"/>
<protein>
    <recommendedName>
        <fullName evidence="2">SWIM-type domain-containing protein</fullName>
    </recommendedName>
</protein>
<accession>A0A816BDZ6</accession>
<feature type="domain" description="SWIM-type" evidence="2">
    <location>
        <begin position="298"/>
        <end position="336"/>
    </location>
</feature>
<evidence type="ECO:0000256" key="1">
    <source>
        <dbReference type="PROSITE-ProRule" id="PRU00325"/>
    </source>
</evidence>
<evidence type="ECO:0000259" key="2">
    <source>
        <dbReference type="PROSITE" id="PS50966"/>
    </source>
</evidence>
<keyword evidence="1" id="KW-0862">Zinc</keyword>
<dbReference type="EMBL" id="CAJNOJ010000674">
    <property type="protein sequence ID" value="CAF1507876.1"/>
    <property type="molecule type" value="Genomic_DNA"/>
</dbReference>
<name>A0A816BDZ6_ADIRI</name>
<dbReference type="PROSITE" id="PS50966">
    <property type="entry name" value="ZF_SWIM"/>
    <property type="match status" value="1"/>
</dbReference>
<organism evidence="4 5">
    <name type="scientific">Adineta ricciae</name>
    <name type="common">Rotifer</name>
    <dbReference type="NCBI Taxonomy" id="249248"/>
    <lineage>
        <taxon>Eukaryota</taxon>
        <taxon>Metazoa</taxon>
        <taxon>Spiralia</taxon>
        <taxon>Gnathifera</taxon>
        <taxon>Rotifera</taxon>
        <taxon>Eurotatoria</taxon>
        <taxon>Bdelloidea</taxon>
        <taxon>Adinetida</taxon>
        <taxon>Adinetidae</taxon>
        <taxon>Adineta</taxon>
    </lineage>
</organism>
<evidence type="ECO:0000313" key="3">
    <source>
        <dbReference type="EMBL" id="CAF1507876.1"/>
    </source>
</evidence>
<reference evidence="4" key="1">
    <citation type="submission" date="2021-02" db="EMBL/GenBank/DDBJ databases">
        <authorList>
            <person name="Nowell W R."/>
        </authorList>
    </citation>
    <scope>NUCLEOTIDE SEQUENCE</scope>
</reference>
<sequence length="368" mass="42894">MNLILHATYKLVWQGFPVLIVGTSDLDQQFHSFGIAVCSDEKTKDFTFVFRAVQDGVKKLYLQEINPGILMADGSGAIRNGFKEVFGEKPIVMCWAHMRRKVVKKIESMVTKIDQEDLIQDIDVLQLAQSDRIFAKASNLFIKKWNKKQPTFIEYFENEWLTLHRGWYEGIQHLTPSTNNGLESSNRVIKDENTFRERLPLSRFKILTFEIVEKWSKSYERNLKLFHDKQTVTLDIWTNSYQWVKLNKSIVSKKLDDAIEFHVPAGNELSISKNSIEIIKKMKWYSFDQYKIKAFSIWNVTLPMDETKWMDGQCNCPGFFKKFICKHVVGLAIRLNYCKPPPAAKNIRIGEKRRRGRPSKATKALLIQ</sequence>
<dbReference type="Proteomes" id="UP000663828">
    <property type="component" value="Unassembled WGS sequence"/>
</dbReference>
<comment type="caution">
    <text evidence="4">The sequence shown here is derived from an EMBL/GenBank/DDBJ whole genome shotgun (WGS) entry which is preliminary data.</text>
</comment>
<dbReference type="Proteomes" id="UP000663852">
    <property type="component" value="Unassembled WGS sequence"/>
</dbReference>
<dbReference type="InterPro" id="IPR007527">
    <property type="entry name" value="Znf_SWIM"/>
</dbReference>
<keyword evidence="1" id="KW-0863">Zinc-finger</keyword>
<evidence type="ECO:0000313" key="5">
    <source>
        <dbReference type="Proteomes" id="UP000663828"/>
    </source>
</evidence>
<dbReference type="Pfam" id="PF10551">
    <property type="entry name" value="MULE"/>
    <property type="match status" value="1"/>
</dbReference>
<dbReference type="InterPro" id="IPR018289">
    <property type="entry name" value="MULE_transposase_dom"/>
</dbReference>
<dbReference type="OrthoDB" id="119028at2759"/>
<gene>
    <name evidence="3" type="ORF">EDS130_LOCUS43050</name>
    <name evidence="4" type="ORF">XAT740_LOCUS48671</name>
</gene>
<dbReference type="AlphaFoldDB" id="A0A816BDZ6"/>
<dbReference type="EMBL" id="CAJNOR010007028">
    <property type="protein sequence ID" value="CAF1609043.1"/>
    <property type="molecule type" value="Genomic_DNA"/>
</dbReference>
<evidence type="ECO:0000313" key="4">
    <source>
        <dbReference type="EMBL" id="CAF1609043.1"/>
    </source>
</evidence>
<keyword evidence="1" id="KW-0479">Metal-binding</keyword>